<dbReference type="SUPFAM" id="SSF103473">
    <property type="entry name" value="MFS general substrate transporter"/>
    <property type="match status" value="1"/>
</dbReference>
<dbReference type="PANTHER" id="PTHR23523:SF2">
    <property type="entry name" value="2-NITROIMIDAZOLE TRANSPORTER"/>
    <property type="match status" value="1"/>
</dbReference>
<evidence type="ECO:0000313" key="6">
    <source>
        <dbReference type="Proteomes" id="UP000232062"/>
    </source>
</evidence>
<protein>
    <submittedName>
        <fullName evidence="5">MFS transporter</fullName>
    </submittedName>
</protein>
<feature type="transmembrane region" description="Helical" evidence="4">
    <location>
        <begin position="85"/>
        <end position="102"/>
    </location>
</feature>
<sequence>MSHTVITQDPALRRAGFFLFLLLLTAANLRTPITATGPILENIRASFGLSASAAGVINFLPLLMFATLAPPAAWFGNRFGLERSLWGSLLLITLGSLLRITGSENAMWAGTLILSSGIAAANVLLPPLIKRDFTEHTARYIGLYAMVMGISASIASGIAVPLAEVSSAGWRLSLAVWLVPAFIALFAWLPYLKRSAPQAHAAATHSVTRSPWRSALGWQVSLFMASQSLLFYTLIGWFTPFAQDNGISQIEAGGMLFVYQIVAIVSNLACMSALKRLRDQRAIGLVASSLIFAAVVGLLLLPSWSLLWLILAGLGAGASLVISLSLFNLRTQDHLQASKLSGMAQCVGYGLAALGPLCFGMLHDASGNWLVPLIMLLAVTLVQMVMALLAGRARHI</sequence>
<evidence type="ECO:0000256" key="1">
    <source>
        <dbReference type="ARBA" id="ARBA00022692"/>
    </source>
</evidence>
<dbReference type="Gene3D" id="1.20.1250.20">
    <property type="entry name" value="MFS general substrate transporter like domains"/>
    <property type="match status" value="1"/>
</dbReference>
<dbReference type="InterPro" id="IPR052524">
    <property type="entry name" value="MFS_Cyanate_Porter"/>
</dbReference>
<name>A0A2M9WJ26_9GAMM</name>
<comment type="caution">
    <text evidence="5">The sequence shown here is derived from an EMBL/GenBank/DDBJ whole genome shotgun (WGS) entry which is preliminary data.</text>
</comment>
<feature type="transmembrane region" description="Helical" evidence="4">
    <location>
        <begin position="341"/>
        <end position="363"/>
    </location>
</feature>
<dbReference type="AlphaFoldDB" id="A0A2M9WJ26"/>
<feature type="transmembrane region" description="Helical" evidence="4">
    <location>
        <begin position="282"/>
        <end position="301"/>
    </location>
</feature>
<keyword evidence="2 4" id="KW-1133">Transmembrane helix</keyword>
<evidence type="ECO:0000256" key="2">
    <source>
        <dbReference type="ARBA" id="ARBA00022989"/>
    </source>
</evidence>
<evidence type="ECO:0000256" key="3">
    <source>
        <dbReference type="ARBA" id="ARBA00023136"/>
    </source>
</evidence>
<keyword evidence="6" id="KW-1185">Reference proteome</keyword>
<dbReference type="RefSeq" id="WP_100699780.1">
    <property type="nucleotide sequence ID" value="NZ_MLFP01000020.1"/>
</dbReference>
<dbReference type="CDD" id="cd17339">
    <property type="entry name" value="MFS_NIMT_CynX_like"/>
    <property type="match status" value="1"/>
</dbReference>
<gene>
    <name evidence="5" type="ORF">PRCB_00260</name>
</gene>
<feature type="transmembrane region" description="Helical" evidence="4">
    <location>
        <begin position="51"/>
        <end position="73"/>
    </location>
</feature>
<feature type="transmembrane region" description="Helical" evidence="4">
    <location>
        <begin position="250"/>
        <end position="270"/>
    </location>
</feature>
<proteinExistence type="predicted"/>
<evidence type="ECO:0000256" key="4">
    <source>
        <dbReference type="SAM" id="Phobius"/>
    </source>
</evidence>
<dbReference type="InterPro" id="IPR036259">
    <property type="entry name" value="MFS_trans_sf"/>
</dbReference>
<dbReference type="PANTHER" id="PTHR23523">
    <property type="match status" value="1"/>
</dbReference>
<organism evidence="5 6">
    <name type="scientific">Pantoea rodasii</name>
    <dbReference type="NCBI Taxonomy" id="1076549"/>
    <lineage>
        <taxon>Bacteria</taxon>
        <taxon>Pseudomonadati</taxon>
        <taxon>Pseudomonadota</taxon>
        <taxon>Gammaproteobacteria</taxon>
        <taxon>Enterobacterales</taxon>
        <taxon>Erwiniaceae</taxon>
        <taxon>Pantoea</taxon>
    </lineage>
</organism>
<dbReference type="Pfam" id="PF07690">
    <property type="entry name" value="MFS_1"/>
    <property type="match status" value="1"/>
</dbReference>
<reference evidence="5 6" key="1">
    <citation type="submission" date="2017-11" db="EMBL/GenBank/DDBJ databases">
        <title>The genome sequence of Pantoea rodasii DSM 26611.</title>
        <authorList>
            <person name="Gao J."/>
            <person name="Mao X."/>
            <person name="Sun J."/>
        </authorList>
    </citation>
    <scope>NUCLEOTIDE SEQUENCE [LARGE SCALE GENOMIC DNA]</scope>
    <source>
        <strain evidence="5 6">DSM 26611</strain>
    </source>
</reference>
<dbReference type="InterPro" id="IPR011701">
    <property type="entry name" value="MFS"/>
</dbReference>
<evidence type="ECO:0000313" key="5">
    <source>
        <dbReference type="EMBL" id="PJZ07570.1"/>
    </source>
</evidence>
<dbReference type="STRING" id="1076549.HA45_19750"/>
<dbReference type="OrthoDB" id="5317164at2"/>
<feature type="transmembrane region" description="Helical" evidence="4">
    <location>
        <begin position="108"/>
        <end position="129"/>
    </location>
</feature>
<feature type="transmembrane region" description="Helical" evidence="4">
    <location>
        <begin position="216"/>
        <end position="238"/>
    </location>
</feature>
<feature type="transmembrane region" description="Helical" evidence="4">
    <location>
        <begin position="141"/>
        <end position="162"/>
    </location>
</feature>
<feature type="transmembrane region" description="Helical" evidence="4">
    <location>
        <begin position="369"/>
        <end position="390"/>
    </location>
</feature>
<feature type="transmembrane region" description="Helical" evidence="4">
    <location>
        <begin position="168"/>
        <end position="189"/>
    </location>
</feature>
<dbReference type="Proteomes" id="UP000232062">
    <property type="component" value="Unassembled WGS sequence"/>
</dbReference>
<feature type="transmembrane region" description="Helical" evidence="4">
    <location>
        <begin position="307"/>
        <end position="329"/>
    </location>
</feature>
<keyword evidence="3 4" id="KW-0472">Membrane</keyword>
<dbReference type="EMBL" id="PIQI01000001">
    <property type="protein sequence ID" value="PJZ07570.1"/>
    <property type="molecule type" value="Genomic_DNA"/>
</dbReference>
<keyword evidence="1 4" id="KW-0812">Transmembrane</keyword>
<accession>A0A2M9WJ26</accession>
<dbReference type="GO" id="GO:0022857">
    <property type="term" value="F:transmembrane transporter activity"/>
    <property type="evidence" value="ECO:0007669"/>
    <property type="project" value="InterPro"/>
</dbReference>